<dbReference type="RefSeq" id="WP_146805276.1">
    <property type="nucleotide sequence ID" value="NZ_BJUA01000003.1"/>
</dbReference>
<dbReference type="InterPro" id="IPR009725">
    <property type="entry name" value="3_dmu_93_MTrfase"/>
</dbReference>
<evidence type="ECO:0000313" key="2">
    <source>
        <dbReference type="EMBL" id="GEK16976.1"/>
    </source>
</evidence>
<dbReference type="EMBL" id="BJUA01000003">
    <property type="protein sequence ID" value="GEK16976.1"/>
    <property type="molecule type" value="Genomic_DNA"/>
</dbReference>
<dbReference type="Gene3D" id="3.10.180.10">
    <property type="entry name" value="2,3-Dihydroxybiphenyl 1,2-Dioxygenase, domain 1"/>
    <property type="match status" value="1"/>
</dbReference>
<dbReference type="InterPro" id="IPR029068">
    <property type="entry name" value="Glyas_Bleomycin-R_OHBP_Dase"/>
</dbReference>
<dbReference type="Proteomes" id="UP000321386">
    <property type="component" value="Unassembled WGS sequence"/>
</dbReference>
<organism evidence="2 3">
    <name type="scientific">Cellulomonas persica</name>
    <dbReference type="NCBI Taxonomy" id="76861"/>
    <lineage>
        <taxon>Bacteria</taxon>
        <taxon>Bacillati</taxon>
        <taxon>Actinomycetota</taxon>
        <taxon>Actinomycetes</taxon>
        <taxon>Micrococcales</taxon>
        <taxon>Cellulomonadaceae</taxon>
        <taxon>Cellulomonas</taxon>
    </lineage>
</organism>
<proteinExistence type="predicted"/>
<accession>A0A510UR92</accession>
<feature type="domain" description="PhnB-like" evidence="1">
    <location>
        <begin position="5"/>
        <end position="118"/>
    </location>
</feature>
<sequence>MGIVHPHLWYSDNALEAAEFYVSVFPNSRITHVVHAPADMPGVSKGAPFVVSFELDGQPVEAISAGPSLQLNAAFSFVVDCEDQAEIDHYWDALLAGGGQPVACGWLTDRFGLSWQVVPRRLMELTLSPDADPEGAARATQVMLTQTKLDIAALEAAYRGESPGSPHSAR</sequence>
<keyword evidence="3" id="KW-1185">Reference proteome</keyword>
<name>A0A510UR92_9CELL</name>
<dbReference type="PIRSF" id="PIRSF021700">
    <property type="entry name" value="3_dmu_93_MTrfase"/>
    <property type="match status" value="1"/>
</dbReference>
<evidence type="ECO:0000313" key="3">
    <source>
        <dbReference type="Proteomes" id="UP000321386"/>
    </source>
</evidence>
<protein>
    <submittedName>
        <fullName evidence="2">VOC family protein</fullName>
    </submittedName>
</protein>
<dbReference type="PANTHER" id="PTHR33990:SF2">
    <property type="entry name" value="PHNB-LIKE DOMAIN-CONTAINING PROTEIN"/>
    <property type="match status" value="1"/>
</dbReference>
<dbReference type="InterPro" id="IPR028973">
    <property type="entry name" value="PhnB-like"/>
</dbReference>
<dbReference type="SUPFAM" id="SSF54593">
    <property type="entry name" value="Glyoxalase/Bleomycin resistance protein/Dihydroxybiphenyl dioxygenase"/>
    <property type="match status" value="1"/>
</dbReference>
<reference evidence="2 3" key="1">
    <citation type="submission" date="2019-07" db="EMBL/GenBank/DDBJ databases">
        <title>Whole genome shotgun sequence of Cellulomonas persica NBRC 101101.</title>
        <authorList>
            <person name="Hosoyama A."/>
            <person name="Uohara A."/>
            <person name="Ohji S."/>
            <person name="Ichikawa N."/>
        </authorList>
    </citation>
    <scope>NUCLEOTIDE SEQUENCE [LARGE SCALE GENOMIC DNA]</scope>
    <source>
        <strain evidence="2 3">NBRC 101101</strain>
    </source>
</reference>
<dbReference type="PANTHER" id="PTHR33990">
    <property type="entry name" value="PROTEIN YJDN-RELATED"/>
    <property type="match status" value="1"/>
</dbReference>
<comment type="caution">
    <text evidence="2">The sequence shown here is derived from an EMBL/GenBank/DDBJ whole genome shotgun (WGS) entry which is preliminary data.</text>
</comment>
<dbReference type="AlphaFoldDB" id="A0A510UR92"/>
<dbReference type="Pfam" id="PF06983">
    <property type="entry name" value="3-dmu-9_3-mt"/>
    <property type="match status" value="1"/>
</dbReference>
<dbReference type="CDD" id="cd06588">
    <property type="entry name" value="PhnB_like"/>
    <property type="match status" value="1"/>
</dbReference>
<dbReference type="OrthoDB" id="9806473at2"/>
<gene>
    <name evidence="2" type="ORF">CPE01_07090</name>
</gene>
<evidence type="ECO:0000259" key="1">
    <source>
        <dbReference type="Pfam" id="PF06983"/>
    </source>
</evidence>